<dbReference type="AlphaFoldDB" id="A0A0L0US99"/>
<reference evidence="2" key="1">
    <citation type="submission" date="2014-03" db="EMBL/GenBank/DDBJ databases">
        <title>The Genome Sequence of Puccinia striiformis f. sp. tritici PST-78.</title>
        <authorList>
            <consortium name="The Broad Institute Genome Sequencing Platform"/>
            <person name="Cuomo C."/>
            <person name="Hulbert S."/>
            <person name="Chen X."/>
            <person name="Walker B."/>
            <person name="Young S.K."/>
            <person name="Zeng Q."/>
            <person name="Gargeya S."/>
            <person name="Fitzgerald M."/>
            <person name="Haas B."/>
            <person name="Abouelleil A."/>
            <person name="Alvarado L."/>
            <person name="Arachchi H.M."/>
            <person name="Berlin A.M."/>
            <person name="Chapman S.B."/>
            <person name="Goldberg J."/>
            <person name="Griggs A."/>
            <person name="Gujja S."/>
            <person name="Hansen M."/>
            <person name="Howarth C."/>
            <person name="Imamovic A."/>
            <person name="Larimer J."/>
            <person name="McCowan C."/>
            <person name="Montmayeur A."/>
            <person name="Murphy C."/>
            <person name="Neiman D."/>
            <person name="Pearson M."/>
            <person name="Priest M."/>
            <person name="Roberts A."/>
            <person name="Saif S."/>
            <person name="Shea T."/>
            <person name="Sisk P."/>
            <person name="Sykes S."/>
            <person name="Wortman J."/>
            <person name="Nusbaum C."/>
            <person name="Birren B."/>
        </authorList>
    </citation>
    <scope>NUCLEOTIDE SEQUENCE [LARGE SCALE GENOMIC DNA]</scope>
    <source>
        <strain evidence="2">race PST-78</strain>
    </source>
</reference>
<protein>
    <submittedName>
        <fullName evidence="1">Uncharacterized protein</fullName>
    </submittedName>
</protein>
<sequence>MHKIYKAHPVNVLYDRINPVYLHPGDPQRYILLTLAAVQVWAADLMARKDGVSEHCPPRSLKYLTVSSAKKQRIDGTAVERNERLEGVAHPPNDPTLPAYLNYLGIPNRDHVLDVLESNGFTSHRSFSYSGLARTEVRALGLNLGTVTALFDHTGAFDNHLSA</sequence>
<name>A0A0L0US99_9BASI</name>
<organism evidence="1 2">
    <name type="scientific">Puccinia striiformis f. sp. tritici PST-78</name>
    <dbReference type="NCBI Taxonomy" id="1165861"/>
    <lineage>
        <taxon>Eukaryota</taxon>
        <taxon>Fungi</taxon>
        <taxon>Dikarya</taxon>
        <taxon>Basidiomycota</taxon>
        <taxon>Pucciniomycotina</taxon>
        <taxon>Pucciniomycetes</taxon>
        <taxon>Pucciniales</taxon>
        <taxon>Pucciniaceae</taxon>
        <taxon>Puccinia</taxon>
    </lineage>
</organism>
<evidence type="ECO:0000313" key="1">
    <source>
        <dbReference type="EMBL" id="KNE89948.1"/>
    </source>
</evidence>
<comment type="caution">
    <text evidence="1">The sequence shown here is derived from an EMBL/GenBank/DDBJ whole genome shotgun (WGS) entry which is preliminary data.</text>
</comment>
<accession>A0A0L0US99</accession>
<keyword evidence="2" id="KW-1185">Reference proteome</keyword>
<dbReference type="EMBL" id="AJIL01000286">
    <property type="protein sequence ID" value="KNE89948.1"/>
    <property type="molecule type" value="Genomic_DNA"/>
</dbReference>
<proteinExistence type="predicted"/>
<dbReference type="Proteomes" id="UP000054564">
    <property type="component" value="Unassembled WGS sequence"/>
</dbReference>
<dbReference type="OrthoDB" id="2507298at2759"/>
<evidence type="ECO:0000313" key="2">
    <source>
        <dbReference type="Proteomes" id="UP000054564"/>
    </source>
</evidence>
<gene>
    <name evidence="1" type="ORF">PSTG_16593</name>
</gene>